<protein>
    <recommendedName>
        <fullName evidence="10">Flippase-like domain-containing protein</fullName>
    </recommendedName>
</protein>
<feature type="transmembrane region" description="Helical" evidence="7">
    <location>
        <begin position="308"/>
        <end position="329"/>
    </location>
</feature>
<evidence type="ECO:0000256" key="3">
    <source>
        <dbReference type="ARBA" id="ARBA00022692"/>
    </source>
</evidence>
<evidence type="ECO:0000313" key="8">
    <source>
        <dbReference type="EMBL" id="QBX56869.1"/>
    </source>
</evidence>
<evidence type="ECO:0000256" key="4">
    <source>
        <dbReference type="ARBA" id="ARBA00022989"/>
    </source>
</evidence>
<sequence length="405" mass="42410">MAPQPRGRPPAVSAPGRTAPHPRLHEPDARSHLRPDPQQPRPDRGQPRAHQAQPLPRPLPGSGPSRSCAGARTGPGGRTLNETVVRPPPRGRALRATLAVLIVLGSAYVLAAQGEGLSTAVRELSPGRVALSALAAIVGGMCVERTWLSLLNGFGVDVPHRDAAAGFYTTQLGKYVPGSVWPVLAQVHLGARLGVPRRMMLGASLLLLVMVTASGTVVGALLLPWSSADSIARYWWLLLLLPALLLLLHPRVVMWLIDRASLVTSVEQLDARVSPQAVLRAGIWSVLGWVVLGCHLLVLLSAYEALDLRLAVASVGGIALAWAAGLAFIPAPAGAGVREGVLLLTLAPLVGTQPALAVALASRVLLTLSDLTLAAGSVSLRALRRIIAERAARSARGREESGSAP</sequence>
<evidence type="ECO:0000256" key="5">
    <source>
        <dbReference type="ARBA" id="ARBA00023136"/>
    </source>
</evidence>
<evidence type="ECO:0000313" key="9">
    <source>
        <dbReference type="Proteomes" id="UP000294853"/>
    </source>
</evidence>
<feature type="transmembrane region" description="Helical" evidence="7">
    <location>
        <begin position="234"/>
        <end position="257"/>
    </location>
</feature>
<evidence type="ECO:0000256" key="6">
    <source>
        <dbReference type="SAM" id="MobiDB-lite"/>
    </source>
</evidence>
<comment type="subcellular location">
    <subcellularLocation>
        <location evidence="1">Cell membrane</location>
        <topology evidence="1">Multi-pass membrane protein</topology>
    </subcellularLocation>
</comment>
<dbReference type="EMBL" id="CP038436">
    <property type="protein sequence ID" value="QBX56869.1"/>
    <property type="molecule type" value="Genomic_DNA"/>
</dbReference>
<keyword evidence="2" id="KW-1003">Cell membrane</keyword>
<evidence type="ECO:0000256" key="2">
    <source>
        <dbReference type="ARBA" id="ARBA00022475"/>
    </source>
</evidence>
<dbReference type="AlphaFoldDB" id="A0A4P7IHK8"/>
<feature type="transmembrane region" description="Helical" evidence="7">
    <location>
        <begin position="278"/>
        <end position="302"/>
    </location>
</feature>
<dbReference type="KEGG" id="nsn:EXE58_16415"/>
<organism evidence="8 9">
    <name type="scientific">Nocardioides seonyuensis</name>
    <dbReference type="NCBI Taxonomy" id="2518371"/>
    <lineage>
        <taxon>Bacteria</taxon>
        <taxon>Bacillati</taxon>
        <taxon>Actinomycetota</taxon>
        <taxon>Actinomycetes</taxon>
        <taxon>Propionibacteriales</taxon>
        <taxon>Nocardioidaceae</taxon>
        <taxon>Nocardioides</taxon>
    </lineage>
</organism>
<gene>
    <name evidence="8" type="ORF">EXE58_16415</name>
</gene>
<feature type="compositionally biased region" description="Basic and acidic residues" evidence="6">
    <location>
        <begin position="23"/>
        <end position="46"/>
    </location>
</feature>
<dbReference type="Proteomes" id="UP000294853">
    <property type="component" value="Chromosome"/>
</dbReference>
<keyword evidence="4 7" id="KW-1133">Transmembrane helix</keyword>
<dbReference type="OrthoDB" id="6057470at2"/>
<dbReference type="GO" id="GO:0005886">
    <property type="term" value="C:plasma membrane"/>
    <property type="evidence" value="ECO:0007669"/>
    <property type="project" value="UniProtKB-SubCell"/>
</dbReference>
<feature type="transmembrane region" description="Helical" evidence="7">
    <location>
        <begin position="201"/>
        <end position="222"/>
    </location>
</feature>
<feature type="transmembrane region" description="Helical" evidence="7">
    <location>
        <begin position="341"/>
        <end position="359"/>
    </location>
</feature>
<reference evidence="8 9" key="1">
    <citation type="submission" date="2019-03" db="EMBL/GenBank/DDBJ databases">
        <title>Three New Species of Nocardioides, Nocardioides euryhalodurans sp. nov., Nocardioides seonyuensis sp. nov. and Nocardioides eburneoflavus sp. nov. Iolated from Soil.</title>
        <authorList>
            <person name="Roh S.G."/>
            <person name="Lee C."/>
            <person name="Kim M.-K."/>
            <person name="Kim S.B."/>
        </authorList>
    </citation>
    <scope>NUCLEOTIDE SEQUENCE [LARGE SCALE GENOMIC DNA]</scope>
    <source>
        <strain evidence="8 9">MMS17-SY207-3</strain>
    </source>
</reference>
<dbReference type="InterPro" id="IPR022791">
    <property type="entry name" value="L-PG_synthase/AglD"/>
</dbReference>
<keyword evidence="9" id="KW-1185">Reference proteome</keyword>
<accession>A0A4P7IHK8</accession>
<evidence type="ECO:0000256" key="1">
    <source>
        <dbReference type="ARBA" id="ARBA00004651"/>
    </source>
</evidence>
<evidence type="ECO:0008006" key="10">
    <source>
        <dbReference type="Google" id="ProtNLM"/>
    </source>
</evidence>
<name>A0A4P7IHK8_9ACTN</name>
<keyword evidence="5 7" id="KW-0472">Membrane</keyword>
<feature type="region of interest" description="Disordered" evidence="6">
    <location>
        <begin position="1"/>
        <end position="88"/>
    </location>
</feature>
<proteinExistence type="predicted"/>
<evidence type="ECO:0000256" key="7">
    <source>
        <dbReference type="SAM" id="Phobius"/>
    </source>
</evidence>
<keyword evidence="3 7" id="KW-0812">Transmembrane</keyword>
<dbReference type="Pfam" id="PF03706">
    <property type="entry name" value="LPG_synthase_TM"/>
    <property type="match status" value="1"/>
</dbReference>